<organism evidence="1 2">
    <name type="scientific">Suillus placidus</name>
    <dbReference type="NCBI Taxonomy" id="48579"/>
    <lineage>
        <taxon>Eukaryota</taxon>
        <taxon>Fungi</taxon>
        <taxon>Dikarya</taxon>
        <taxon>Basidiomycota</taxon>
        <taxon>Agaricomycotina</taxon>
        <taxon>Agaricomycetes</taxon>
        <taxon>Agaricomycetidae</taxon>
        <taxon>Boletales</taxon>
        <taxon>Suillineae</taxon>
        <taxon>Suillaceae</taxon>
        <taxon>Suillus</taxon>
    </lineage>
</organism>
<name>A0A9P7A2F3_9AGAM</name>
<dbReference type="AlphaFoldDB" id="A0A9P7A2F3"/>
<dbReference type="EMBL" id="JABBWD010000008">
    <property type="protein sequence ID" value="KAG1780530.1"/>
    <property type="molecule type" value="Genomic_DNA"/>
</dbReference>
<accession>A0A9P7A2F3</accession>
<dbReference type="PANTHER" id="PTHR39398">
    <property type="entry name" value="YALI0F14311P"/>
    <property type="match status" value="1"/>
</dbReference>
<dbReference type="OrthoDB" id="2100128at2759"/>
<keyword evidence="2" id="KW-1185">Reference proteome</keyword>
<evidence type="ECO:0000313" key="2">
    <source>
        <dbReference type="Proteomes" id="UP000714275"/>
    </source>
</evidence>
<reference evidence="1" key="1">
    <citation type="journal article" date="2020" name="New Phytol.">
        <title>Comparative genomics reveals dynamic genome evolution in host specialist ectomycorrhizal fungi.</title>
        <authorList>
            <person name="Lofgren L.A."/>
            <person name="Nguyen N.H."/>
            <person name="Vilgalys R."/>
            <person name="Ruytinx J."/>
            <person name="Liao H.L."/>
            <person name="Branco S."/>
            <person name="Kuo A."/>
            <person name="LaButti K."/>
            <person name="Lipzen A."/>
            <person name="Andreopoulos W."/>
            <person name="Pangilinan J."/>
            <person name="Riley R."/>
            <person name="Hundley H."/>
            <person name="Na H."/>
            <person name="Barry K."/>
            <person name="Grigoriev I.V."/>
            <person name="Stajich J.E."/>
            <person name="Kennedy P.G."/>
        </authorList>
    </citation>
    <scope>NUCLEOTIDE SEQUENCE</scope>
    <source>
        <strain evidence="1">DOB743</strain>
    </source>
</reference>
<evidence type="ECO:0000313" key="1">
    <source>
        <dbReference type="EMBL" id="KAG1780530.1"/>
    </source>
</evidence>
<gene>
    <name evidence="1" type="ORF">EV702DRAFT_963858</name>
</gene>
<dbReference type="PANTHER" id="PTHR39398:SF1">
    <property type="entry name" value="CSN8_PSMD8_EIF3K DOMAIN-CONTAINING PROTEIN"/>
    <property type="match status" value="1"/>
</dbReference>
<proteinExistence type="predicted"/>
<protein>
    <submittedName>
        <fullName evidence="1">Uncharacterized protein</fullName>
    </submittedName>
</protein>
<comment type="caution">
    <text evidence="1">The sequence shown here is derived from an EMBL/GenBank/DDBJ whole genome shotgun (WGS) entry which is preliminary data.</text>
</comment>
<dbReference type="Proteomes" id="UP000714275">
    <property type="component" value="Unassembled WGS sequence"/>
</dbReference>
<sequence length="292" mass="32931">MEHIASVSRSSGLEQGGDALKDSKVQEQYRVFVGEKAGLHKFWTEKQTKDGQENILILFRKLREGIFASKRSDAFAVEVYETSLCLSSLFDSTIQTSSILSHLLPELYTSASIQPPVSSVLISLLHHLIAGYPSQKTYFEHLSCLSPNVLDRTSEAYVWISNLATSLRTLNYIRVEALSRHDVYIHILPVSKSSDETNNTLVRLSQDAMHALVERLRSKARDKAWVVLRSAYRELSASEETQTWMAKCLLLSTKQTSASGLSLEEWMDGRCRDGHLRPKEGAVGRWIVCKVR</sequence>